<accession>A0AAE8M977</accession>
<comment type="caution">
    <text evidence="2">The sequence shown here is derived from an EMBL/GenBank/DDBJ whole genome shotgun (WGS) entry which is preliminary data.</text>
</comment>
<protein>
    <recommendedName>
        <fullName evidence="4">BZIP domain-containing protein</fullName>
    </recommendedName>
</protein>
<evidence type="ECO:0008006" key="4">
    <source>
        <dbReference type="Google" id="ProtNLM"/>
    </source>
</evidence>
<dbReference type="PANTHER" id="PTHR42070">
    <property type="entry name" value="FILAMENT ASSOCIATED PROTEIN, PUTATIVE (AFU_ORTHOLOGUE AFUA_8G06630)-RELATED"/>
    <property type="match status" value="1"/>
</dbReference>
<sequence length="249" mass="27805">MASPCQAPAMVKWSLKPHNHNATRVRNNQRRHRARIKSRLESLETELAQSQHELRIARDRIEELEALLRAKGSYCALSHQSDDPVQNSYYTPGQVIVERSLPGQQLGYLGSDFSNSEVCCCLPASVNQSARLQDCDQSSILSPVTNVLAGDVAMANEYATDHSETNVFAFSLLAQYEHNSGLPLVTSDESTTLCRVAFEIIAQQNMASIDPSELERQLWPGFRRETKQGEGCRVDTKVLYAVIDYMSSL</sequence>
<proteinExistence type="predicted"/>
<reference evidence="2" key="1">
    <citation type="submission" date="2018-03" db="EMBL/GenBank/DDBJ databases">
        <authorList>
            <person name="Guldener U."/>
        </authorList>
    </citation>
    <scope>NUCLEOTIDE SEQUENCE</scope>
</reference>
<organism evidence="2 3">
    <name type="scientific">Fusarium torulosum</name>
    <dbReference type="NCBI Taxonomy" id="33205"/>
    <lineage>
        <taxon>Eukaryota</taxon>
        <taxon>Fungi</taxon>
        <taxon>Dikarya</taxon>
        <taxon>Ascomycota</taxon>
        <taxon>Pezizomycotina</taxon>
        <taxon>Sordariomycetes</taxon>
        <taxon>Hypocreomycetidae</taxon>
        <taxon>Hypocreales</taxon>
        <taxon>Nectriaceae</taxon>
        <taxon>Fusarium</taxon>
    </lineage>
</organism>
<evidence type="ECO:0000313" key="2">
    <source>
        <dbReference type="EMBL" id="SPJ75713.1"/>
    </source>
</evidence>
<gene>
    <name evidence="2" type="ORF">FTOL_05444</name>
</gene>
<dbReference type="AlphaFoldDB" id="A0AAE8M977"/>
<name>A0AAE8M977_9HYPO</name>
<dbReference type="CDD" id="cd14688">
    <property type="entry name" value="bZIP_YAP"/>
    <property type="match status" value="1"/>
</dbReference>
<evidence type="ECO:0000313" key="3">
    <source>
        <dbReference type="Proteomes" id="UP001187734"/>
    </source>
</evidence>
<keyword evidence="3" id="KW-1185">Reference proteome</keyword>
<feature type="coiled-coil region" evidence="1">
    <location>
        <begin position="26"/>
        <end position="67"/>
    </location>
</feature>
<dbReference type="PANTHER" id="PTHR42070:SF1">
    <property type="entry name" value="FILAMENT ASSOCIATED PROTEIN, PUTATIVE (AFU_ORTHOLOGUE AFUA_8G06630)-RELATED"/>
    <property type="match status" value="1"/>
</dbReference>
<dbReference type="EMBL" id="ONZP01000172">
    <property type="protein sequence ID" value="SPJ75713.1"/>
    <property type="molecule type" value="Genomic_DNA"/>
</dbReference>
<evidence type="ECO:0000256" key="1">
    <source>
        <dbReference type="SAM" id="Coils"/>
    </source>
</evidence>
<dbReference type="Proteomes" id="UP001187734">
    <property type="component" value="Unassembled WGS sequence"/>
</dbReference>
<keyword evidence="1" id="KW-0175">Coiled coil</keyword>